<proteinExistence type="predicted"/>
<gene>
    <name evidence="1" type="ORF">USDA257_c28730</name>
</gene>
<dbReference type="HOGENOM" id="CLU_463723_0_0_5"/>
<dbReference type="Gene3D" id="3.40.50.2000">
    <property type="entry name" value="Glycogen Phosphorylase B"/>
    <property type="match status" value="2"/>
</dbReference>
<dbReference type="KEGG" id="sfd:USDA257_c28730"/>
<reference evidence="1 2" key="1">
    <citation type="journal article" date="2012" name="J. Bacteriol.">
        <title>Complete genome sequence of the broad-host-range strain Sinorhizobium fredii USDA257.</title>
        <authorList>
            <person name="Schuldes J."/>
            <person name="Rodriguez Orbegoso M."/>
            <person name="Schmeisser C."/>
            <person name="Krishnan H.B."/>
            <person name="Daniel R."/>
            <person name="Streit W.R."/>
        </authorList>
    </citation>
    <scope>NUCLEOTIDE SEQUENCE [LARGE SCALE GENOMIC DNA]</scope>
    <source>
        <strain evidence="1 2">USDA 257</strain>
    </source>
</reference>
<organism evidence="1 2">
    <name type="scientific">Sinorhizobium fredii (strain USDA 257)</name>
    <dbReference type="NCBI Taxonomy" id="1185652"/>
    <lineage>
        <taxon>Bacteria</taxon>
        <taxon>Pseudomonadati</taxon>
        <taxon>Pseudomonadota</taxon>
        <taxon>Alphaproteobacteria</taxon>
        <taxon>Hyphomicrobiales</taxon>
        <taxon>Rhizobiaceae</taxon>
        <taxon>Sinorhizobium/Ensifer group</taxon>
        <taxon>Sinorhizobium</taxon>
    </lineage>
</organism>
<dbReference type="eggNOG" id="COG0438">
    <property type="taxonomic scope" value="Bacteria"/>
</dbReference>
<accession>I3X6D8</accession>
<dbReference type="Pfam" id="PF13692">
    <property type="entry name" value="Glyco_trans_1_4"/>
    <property type="match status" value="1"/>
</dbReference>
<dbReference type="STRING" id="1185652.USDA257_c28730"/>
<dbReference type="SUPFAM" id="SSF53756">
    <property type="entry name" value="UDP-Glycosyltransferase/glycogen phosphorylase"/>
    <property type="match status" value="1"/>
</dbReference>
<dbReference type="AlphaFoldDB" id="I3X6D8"/>
<evidence type="ECO:0000313" key="1">
    <source>
        <dbReference type="EMBL" id="AFL51444.1"/>
    </source>
</evidence>
<dbReference type="Proteomes" id="UP000006180">
    <property type="component" value="Chromosome"/>
</dbReference>
<name>I3X6D8_SINF2</name>
<dbReference type="PATRIC" id="fig|1185652.3.peg.2983"/>
<sequence>MKRDALSLCAEIGLVGSSLIVYVASGGDGRLKQFEERLKVDTITVSEQLFLYRLGSAQIPAEHLRRKKAPISLVVASGIFNSSHAVGVAKHLATHRDGDVYVLSTQLLDADLERMDVQILMSPSIEATVYVLFNEDGNLPLPPRTISYLFQINLRKVCSIDRRYEISAYRRPEAGKRQVLFVSAGSIYPLSLGSHQRMFNSIQGLIDAGCDITVLYQQQRREREIGAVAALSLVATETRAFKPQWGKLRGKTARRRTVYNTLAKWLKVSNPNKQTFAEKCQKRSSFWLYKELKQLGETGAFDAVWVNYAWMMGKVDNGIRRLFHTVICDTHDVQFFRNDVARPLLDRIILNQKYDKVIEINQLKKADIVLAISDRDATLLKDTLPEKRVITLVPSFDQHQKPVRPRDIYKPLVFGFIGTRMDANVKALEYVIRHWWPELHKYSPESRLLVAGSVCEEPSVQAASWLYDEIELLGFVDDLSEYYSKIDALLSPVLVRGGLNFKNVEAAMAGKHVITNSDGAEALAPVPVKALTSAQDVIGFLTEIEMNPQLDLYLRMEVQRAAANRFSNSAEFESIISEIASKRENNRA</sequence>
<protein>
    <submittedName>
        <fullName evidence="1">Cps10D: Cps10D</fullName>
    </submittedName>
</protein>
<dbReference type="RefSeq" id="WP_014763606.1">
    <property type="nucleotide sequence ID" value="NC_018000.1"/>
</dbReference>
<evidence type="ECO:0000313" key="2">
    <source>
        <dbReference type="Proteomes" id="UP000006180"/>
    </source>
</evidence>
<dbReference type="EMBL" id="CP003563">
    <property type="protein sequence ID" value="AFL51444.1"/>
    <property type="molecule type" value="Genomic_DNA"/>
</dbReference>